<reference evidence="7 8" key="1">
    <citation type="submission" date="2024-01" db="EMBL/GenBank/DDBJ databases">
        <title>A draft genome for a cacao thread blight-causing isolate of Paramarasmius palmivorus.</title>
        <authorList>
            <person name="Baruah I.K."/>
            <person name="Bukari Y."/>
            <person name="Amoako-Attah I."/>
            <person name="Meinhardt L.W."/>
            <person name="Bailey B.A."/>
            <person name="Cohen S.P."/>
        </authorList>
    </citation>
    <scope>NUCLEOTIDE SEQUENCE [LARGE SCALE GENOMIC DNA]</scope>
    <source>
        <strain evidence="7 8">GH-12</strain>
    </source>
</reference>
<dbReference type="GO" id="GO:0033768">
    <property type="term" value="C:SUMO-targeted ubiquitin ligase complex"/>
    <property type="evidence" value="ECO:0007669"/>
    <property type="project" value="TreeGrafter"/>
</dbReference>
<evidence type="ECO:0000256" key="4">
    <source>
        <dbReference type="PROSITE-ProRule" id="PRU00175"/>
    </source>
</evidence>
<feature type="compositionally biased region" description="Low complexity" evidence="5">
    <location>
        <begin position="35"/>
        <end position="47"/>
    </location>
</feature>
<evidence type="ECO:0000259" key="6">
    <source>
        <dbReference type="PROSITE" id="PS50089"/>
    </source>
</evidence>
<gene>
    <name evidence="7" type="ORF">VNI00_000163</name>
</gene>
<dbReference type="EMBL" id="JAYKXP010000001">
    <property type="protein sequence ID" value="KAK7062675.1"/>
    <property type="molecule type" value="Genomic_DNA"/>
</dbReference>
<sequence length="367" mass="39067">MARRNRGSQAHDDSPLPAPLTSRTPRPRYQASQIASRLRNSNSARSRTISAPQNRPASVPQAHRMVLEQTPDPTMSSNFSPRGSKRRASSDGDSDDGRIKRRVLEDDVGLAEGSSRVRSGNAAEDSMTPDIGRSSRVEEESGSVPIEELIAPPEPPEEEIIVTGRTSRFIIPEPIHLSSHQQPQLLGEDQETDDETIVSSQLVHPQVNLSSTSTRSNNASSLSHILNDEDTPVKLTNSLAGTSSGSAEPSMSLPSSSKGKGKQKAEEIDSLAREVTPEAEAEATLADYTCPICFSAPTNATLTPCGHICCGSCLFAAIKAALKRGTLTGSGRDEDGARCPVCRAPIPGWDGKGGGVIGLKIRAKFSL</sequence>
<dbReference type="CDD" id="cd16449">
    <property type="entry name" value="RING-HC"/>
    <property type="match status" value="1"/>
</dbReference>
<evidence type="ECO:0000256" key="3">
    <source>
        <dbReference type="ARBA" id="ARBA00022833"/>
    </source>
</evidence>
<evidence type="ECO:0000256" key="1">
    <source>
        <dbReference type="ARBA" id="ARBA00022723"/>
    </source>
</evidence>
<dbReference type="PROSITE" id="PS50089">
    <property type="entry name" value="ZF_RING_2"/>
    <property type="match status" value="1"/>
</dbReference>
<feature type="compositionally biased region" description="Basic and acidic residues" evidence="5">
    <location>
        <begin position="263"/>
        <end position="276"/>
    </location>
</feature>
<feature type="region of interest" description="Disordered" evidence="5">
    <location>
        <begin position="1"/>
        <end position="156"/>
    </location>
</feature>
<dbReference type="PANTHER" id="PTHR47094">
    <property type="entry name" value="ELFLESS, ISOFORM B"/>
    <property type="match status" value="1"/>
</dbReference>
<evidence type="ECO:0000313" key="7">
    <source>
        <dbReference type="EMBL" id="KAK7062675.1"/>
    </source>
</evidence>
<dbReference type="AlphaFoldDB" id="A0AAW0ECN1"/>
<dbReference type="SUPFAM" id="SSF57850">
    <property type="entry name" value="RING/U-box"/>
    <property type="match status" value="1"/>
</dbReference>
<feature type="compositionally biased region" description="Low complexity" evidence="5">
    <location>
        <begin position="208"/>
        <end position="223"/>
    </location>
</feature>
<dbReference type="InterPro" id="IPR018957">
    <property type="entry name" value="Znf_C3HC4_RING-type"/>
</dbReference>
<dbReference type="Gene3D" id="3.30.40.10">
    <property type="entry name" value="Zinc/RING finger domain, C3HC4 (zinc finger)"/>
    <property type="match status" value="1"/>
</dbReference>
<dbReference type="InterPro" id="IPR001841">
    <property type="entry name" value="Znf_RING"/>
</dbReference>
<keyword evidence="3" id="KW-0862">Zinc</keyword>
<dbReference type="GO" id="GO:0061630">
    <property type="term" value="F:ubiquitin protein ligase activity"/>
    <property type="evidence" value="ECO:0007669"/>
    <property type="project" value="InterPro"/>
</dbReference>
<dbReference type="Pfam" id="PF00097">
    <property type="entry name" value="zf-C3HC4"/>
    <property type="match status" value="1"/>
</dbReference>
<dbReference type="GO" id="GO:0140082">
    <property type="term" value="F:SUMO-ubiquitin ligase activity"/>
    <property type="evidence" value="ECO:0007669"/>
    <property type="project" value="TreeGrafter"/>
</dbReference>
<keyword evidence="8" id="KW-1185">Reference proteome</keyword>
<feature type="compositionally biased region" description="Polar residues" evidence="5">
    <location>
        <begin position="71"/>
        <end position="81"/>
    </location>
</feature>
<dbReference type="GO" id="GO:0006511">
    <property type="term" value="P:ubiquitin-dependent protein catabolic process"/>
    <property type="evidence" value="ECO:0007669"/>
    <property type="project" value="TreeGrafter"/>
</dbReference>
<dbReference type="Proteomes" id="UP001383192">
    <property type="component" value="Unassembled WGS sequence"/>
</dbReference>
<dbReference type="GO" id="GO:0008270">
    <property type="term" value="F:zinc ion binding"/>
    <property type="evidence" value="ECO:0007669"/>
    <property type="project" value="UniProtKB-KW"/>
</dbReference>
<feature type="region of interest" description="Disordered" evidence="5">
    <location>
        <begin position="205"/>
        <end position="276"/>
    </location>
</feature>
<accession>A0AAW0ECN1</accession>
<dbReference type="InterPro" id="IPR013083">
    <property type="entry name" value="Znf_RING/FYVE/PHD"/>
</dbReference>
<name>A0AAW0ECN1_9AGAR</name>
<feature type="compositionally biased region" description="Low complexity" evidence="5">
    <location>
        <begin position="243"/>
        <end position="258"/>
    </location>
</feature>
<evidence type="ECO:0000256" key="2">
    <source>
        <dbReference type="ARBA" id="ARBA00022771"/>
    </source>
</evidence>
<organism evidence="7 8">
    <name type="scientific">Paramarasmius palmivorus</name>
    <dbReference type="NCBI Taxonomy" id="297713"/>
    <lineage>
        <taxon>Eukaryota</taxon>
        <taxon>Fungi</taxon>
        <taxon>Dikarya</taxon>
        <taxon>Basidiomycota</taxon>
        <taxon>Agaricomycotina</taxon>
        <taxon>Agaricomycetes</taxon>
        <taxon>Agaricomycetidae</taxon>
        <taxon>Agaricales</taxon>
        <taxon>Marasmiineae</taxon>
        <taxon>Marasmiaceae</taxon>
        <taxon>Paramarasmius</taxon>
    </lineage>
</organism>
<feature type="compositionally biased region" description="Basic and acidic residues" evidence="5">
    <location>
        <begin position="95"/>
        <end position="105"/>
    </location>
</feature>
<dbReference type="InterPro" id="IPR049627">
    <property type="entry name" value="SLX8"/>
</dbReference>
<dbReference type="GO" id="GO:0032183">
    <property type="term" value="F:SUMO binding"/>
    <property type="evidence" value="ECO:0007669"/>
    <property type="project" value="TreeGrafter"/>
</dbReference>
<evidence type="ECO:0000256" key="5">
    <source>
        <dbReference type="SAM" id="MobiDB-lite"/>
    </source>
</evidence>
<proteinExistence type="predicted"/>
<keyword evidence="1" id="KW-0479">Metal-binding</keyword>
<feature type="domain" description="RING-type" evidence="6">
    <location>
        <begin position="290"/>
        <end position="343"/>
    </location>
</feature>
<feature type="compositionally biased region" description="Low complexity" evidence="5">
    <location>
        <begin position="142"/>
        <end position="151"/>
    </location>
</feature>
<dbReference type="SMART" id="SM00184">
    <property type="entry name" value="RING"/>
    <property type="match status" value="1"/>
</dbReference>
<comment type="caution">
    <text evidence="7">The sequence shown here is derived from an EMBL/GenBank/DDBJ whole genome shotgun (WGS) entry which is preliminary data.</text>
</comment>
<dbReference type="PANTHER" id="PTHR47094:SF1">
    <property type="entry name" value="RING-TYPE E3 UBIQUITIN TRANSFERASE"/>
    <property type="match status" value="1"/>
</dbReference>
<evidence type="ECO:0000313" key="8">
    <source>
        <dbReference type="Proteomes" id="UP001383192"/>
    </source>
</evidence>
<keyword evidence="2 4" id="KW-0863">Zinc-finger</keyword>
<protein>
    <recommendedName>
        <fullName evidence="6">RING-type domain-containing protein</fullName>
    </recommendedName>
</protein>